<dbReference type="PANTHER" id="PTHR12406">
    <property type="entry name" value="CALCIUM-INDEPENDENT PHOSPHOLIPASE A2 IPLA2 -RELATED"/>
    <property type="match status" value="1"/>
</dbReference>
<evidence type="ECO:0000256" key="2">
    <source>
        <dbReference type="PROSITE-ProRule" id="PRU01161"/>
    </source>
</evidence>
<feature type="short sequence motif" description="GXSXG" evidence="2">
    <location>
        <begin position="57"/>
        <end position="61"/>
    </location>
</feature>
<feature type="transmembrane region" description="Helical" evidence="3">
    <location>
        <begin position="298"/>
        <end position="317"/>
    </location>
</feature>
<evidence type="ECO:0000259" key="4">
    <source>
        <dbReference type="PROSITE" id="PS51635"/>
    </source>
</evidence>
<dbReference type="GO" id="GO:0016020">
    <property type="term" value="C:membrane"/>
    <property type="evidence" value="ECO:0007669"/>
    <property type="project" value="TreeGrafter"/>
</dbReference>
<name>G0UL03_TRYCI</name>
<dbReference type="GO" id="GO:0004806">
    <property type="term" value="F:triacylglycerol lipase activity"/>
    <property type="evidence" value="ECO:0007669"/>
    <property type="project" value="TreeGrafter"/>
</dbReference>
<evidence type="ECO:0000256" key="3">
    <source>
        <dbReference type="SAM" id="Phobius"/>
    </source>
</evidence>
<dbReference type="GO" id="GO:0005737">
    <property type="term" value="C:cytoplasm"/>
    <property type="evidence" value="ECO:0007669"/>
    <property type="project" value="TreeGrafter"/>
</dbReference>
<keyword evidence="2" id="KW-0442">Lipid degradation</keyword>
<comment type="caution">
    <text evidence="2">Lacks conserved residue(s) required for the propagation of feature annotation.</text>
</comment>
<feature type="short sequence motif" description="DGA/G" evidence="2">
    <location>
        <begin position="185"/>
        <end position="187"/>
    </location>
</feature>
<keyword evidence="1 2" id="KW-0443">Lipid metabolism</keyword>
<dbReference type="InterPro" id="IPR033562">
    <property type="entry name" value="PLPL"/>
</dbReference>
<proteinExistence type="predicted"/>
<keyword evidence="2" id="KW-0378">Hydrolase</keyword>
<sequence>MRDYVPEVCEGSGFDLTLSFSAAGWLQMYHFGAAQAMLDSQLIGKALSEGKRIRFCGCSAGSIVAVLLASKRWCFEDIREKVITYGEHYRSSWLHLLSVANYLNDSFRLFSNHMRDIENNAELYRIFNDGSLEIYVTNLSRCKQKVMRTFKNYDDVVESILASCCMVPLVGVPFRLKSTGEWVCDGALANVTPRLGEARTITVSPFYCSAATIHPSVFVPINWGLRPPDEASHRSLFDLGYNDAIKGLVSNGYITEQEGESLLKPDTSGCFKGIGKIGLFDSYVGRFILILVRCAACWFIYAELCFMCFVYFVRYLLNFELTPLSNMCENIVNMLSLQTLKRVIFRGEISDKDKHLSKCSFVFRVLHPIILE</sequence>
<gene>
    <name evidence="5" type="ORF">TCIL3000_4_1430</name>
</gene>
<organism evidence="5">
    <name type="scientific">Trypanosoma congolense (strain IL3000)</name>
    <dbReference type="NCBI Taxonomy" id="1068625"/>
    <lineage>
        <taxon>Eukaryota</taxon>
        <taxon>Discoba</taxon>
        <taxon>Euglenozoa</taxon>
        <taxon>Kinetoplastea</taxon>
        <taxon>Metakinetoplastina</taxon>
        <taxon>Trypanosomatida</taxon>
        <taxon>Trypanosomatidae</taxon>
        <taxon>Trypanosoma</taxon>
        <taxon>Nannomonas</taxon>
    </lineage>
</organism>
<dbReference type="VEuPathDB" id="TriTrypDB:TcIL3000_4_1430"/>
<dbReference type="InterPro" id="IPR016035">
    <property type="entry name" value="Acyl_Trfase/lysoPLipase"/>
</dbReference>
<keyword evidence="3" id="KW-1133">Transmembrane helix</keyword>
<protein>
    <recommendedName>
        <fullName evidence="4">PNPLA domain-containing protein</fullName>
    </recommendedName>
</protein>
<feature type="domain" description="PNPLA" evidence="4">
    <location>
        <begin position="18"/>
        <end position="198"/>
    </location>
</feature>
<dbReference type="GO" id="GO:0019433">
    <property type="term" value="P:triglyceride catabolic process"/>
    <property type="evidence" value="ECO:0007669"/>
    <property type="project" value="TreeGrafter"/>
</dbReference>
<keyword evidence="3" id="KW-0812">Transmembrane</keyword>
<dbReference type="Gene3D" id="3.40.1090.10">
    <property type="entry name" value="Cytosolic phospholipase A2 catalytic domain"/>
    <property type="match status" value="1"/>
</dbReference>
<evidence type="ECO:0000313" key="5">
    <source>
        <dbReference type="EMBL" id="CCC90058.1"/>
    </source>
</evidence>
<dbReference type="SUPFAM" id="SSF52151">
    <property type="entry name" value="FabD/lysophospholipase-like"/>
    <property type="match status" value="1"/>
</dbReference>
<dbReference type="GO" id="GO:0055088">
    <property type="term" value="P:lipid homeostasis"/>
    <property type="evidence" value="ECO:0007669"/>
    <property type="project" value="TreeGrafter"/>
</dbReference>
<dbReference type="PROSITE" id="PS51635">
    <property type="entry name" value="PNPLA"/>
    <property type="match status" value="1"/>
</dbReference>
<reference evidence="5" key="1">
    <citation type="journal article" date="2012" name="Proc. Natl. Acad. Sci. U.S.A.">
        <title>Antigenic diversity is generated by distinct evolutionary mechanisms in African trypanosome species.</title>
        <authorList>
            <person name="Jackson A.P."/>
            <person name="Berry A."/>
            <person name="Aslett M."/>
            <person name="Allison H.C."/>
            <person name="Burton P."/>
            <person name="Vavrova-Anderson J."/>
            <person name="Brown R."/>
            <person name="Browne H."/>
            <person name="Corton N."/>
            <person name="Hauser H."/>
            <person name="Gamble J."/>
            <person name="Gilderthorp R."/>
            <person name="Marcello L."/>
            <person name="McQuillan J."/>
            <person name="Otto T.D."/>
            <person name="Quail M.A."/>
            <person name="Sanders M.J."/>
            <person name="van Tonder A."/>
            <person name="Ginger M.L."/>
            <person name="Field M.C."/>
            <person name="Barry J.D."/>
            <person name="Hertz-Fowler C."/>
            <person name="Berriman M."/>
        </authorList>
    </citation>
    <scope>NUCLEOTIDE SEQUENCE</scope>
    <source>
        <strain evidence="5">IL3000</strain>
    </source>
</reference>
<feature type="active site" description="Proton acceptor" evidence="2">
    <location>
        <position position="185"/>
    </location>
</feature>
<dbReference type="Pfam" id="PF01734">
    <property type="entry name" value="Patatin"/>
    <property type="match status" value="1"/>
</dbReference>
<evidence type="ECO:0000256" key="1">
    <source>
        <dbReference type="ARBA" id="ARBA00023098"/>
    </source>
</evidence>
<dbReference type="AlphaFoldDB" id="G0UL03"/>
<dbReference type="PANTHER" id="PTHR12406:SF42">
    <property type="entry name" value="PNPLA DOMAIN-CONTAINING PROTEIN"/>
    <property type="match status" value="1"/>
</dbReference>
<dbReference type="InterPro" id="IPR002641">
    <property type="entry name" value="PNPLA_dom"/>
</dbReference>
<accession>G0UL03</accession>
<dbReference type="GO" id="GO:0005811">
    <property type="term" value="C:lipid droplet"/>
    <property type="evidence" value="ECO:0007669"/>
    <property type="project" value="TreeGrafter"/>
</dbReference>
<feature type="active site" description="Nucleophile" evidence="2">
    <location>
        <position position="59"/>
    </location>
</feature>
<dbReference type="EMBL" id="HE575317">
    <property type="protein sequence ID" value="CCC90058.1"/>
    <property type="molecule type" value="Genomic_DNA"/>
</dbReference>
<keyword evidence="3" id="KW-0472">Membrane</keyword>